<evidence type="ECO:0000313" key="6">
    <source>
        <dbReference type="Proteomes" id="UP000199391"/>
    </source>
</evidence>
<evidence type="ECO:0000259" key="4">
    <source>
        <dbReference type="Pfam" id="PF00135"/>
    </source>
</evidence>
<evidence type="ECO:0000256" key="3">
    <source>
        <dbReference type="RuleBase" id="RU361235"/>
    </source>
</evidence>
<dbReference type="InterPro" id="IPR019819">
    <property type="entry name" value="Carboxylesterase_B_CS"/>
</dbReference>
<accession>A0A1I7L7W2</accession>
<dbReference type="Gene3D" id="3.40.50.1820">
    <property type="entry name" value="alpha/beta hydrolase"/>
    <property type="match status" value="1"/>
</dbReference>
<dbReference type="PANTHER" id="PTHR11559">
    <property type="entry name" value="CARBOXYLESTERASE"/>
    <property type="match status" value="1"/>
</dbReference>
<keyword evidence="6" id="KW-1185">Reference proteome</keyword>
<dbReference type="InterPro" id="IPR029058">
    <property type="entry name" value="AB_hydrolase_fold"/>
</dbReference>
<dbReference type="Proteomes" id="UP000199391">
    <property type="component" value="Unassembled WGS sequence"/>
</dbReference>
<dbReference type="PROSITE" id="PS00941">
    <property type="entry name" value="CARBOXYLESTERASE_B_2"/>
    <property type="match status" value="1"/>
</dbReference>
<dbReference type="STRING" id="1035707.SAMN05216552_102431"/>
<dbReference type="EC" id="3.1.1.-" evidence="3"/>
<keyword evidence="2 3" id="KW-0378">Hydrolase</keyword>
<proteinExistence type="inferred from homology"/>
<name>A0A1I7L7W2_9BURK</name>
<protein>
    <recommendedName>
        <fullName evidence="3">Carboxylic ester hydrolase</fullName>
        <ecNumber evidence="3">3.1.1.-</ecNumber>
    </recommendedName>
</protein>
<evidence type="ECO:0000256" key="2">
    <source>
        <dbReference type="ARBA" id="ARBA00022801"/>
    </source>
</evidence>
<comment type="similarity">
    <text evidence="1 3">Belongs to the type-B carboxylesterase/lipase family.</text>
</comment>
<feature type="domain" description="Carboxylesterase type B" evidence="4">
    <location>
        <begin position="39"/>
        <end position="400"/>
    </location>
</feature>
<evidence type="ECO:0000313" key="5">
    <source>
        <dbReference type="EMBL" id="SFV05574.1"/>
    </source>
</evidence>
<sequence>MYILLIALLAAAALFAWKASRSVPPPQPKAADKDSLRLTAEGPVLGFADRHDTHAWLGIPYAKPPVGELRWKAPRPAQPWSEPRPALEYGAVAMQFAGETIGAPEPEWGRVAGSEDCLTLNVYAPRMTAAEAAAAPPLPVMVWIHGGANTAGTAAAYGTLRNLAGRDRVIVVSMNYRLGIFGWFSLAELAQDGDSPEDRSGNFGTLDIIAALRWVRRNIAAFGGDPGNVTVFGESAGGLNVYTLLASPLAAGLFQRAIAQSPITVSHSPAQARNFANAAEPGHELSSRELLRRWLVPPPPHDPAAGPASGRLSASATEAAIAALAPGQLAATLRAMPAAQLLAAVTPAGLGFYDTPHIVRDGAVLPHTPMQELFKDASAYNAVPVIIGSNRDEYKLFMAGNPEFVRLYLGKLPVIRDPARYRLHAHYLSDLWKASCVDGPASSMVEGGNPHVWVYRFDWDEHATVPLLRLPLLLGAAHVMEVPFVLRDLDGEFDPVRCATKANRPGRQQVSDAMAGCWTAFARDGLPRHGGPDTPAWPRWTSAPGADKLMLFDSDAGGGVRTDTLRLDVEQLKRELAAEPALRDQPRERVRLFARMFNWSVFSGQASAAEFARFAEAQQQSCSPEEFRPAHWP</sequence>
<dbReference type="Pfam" id="PF00135">
    <property type="entry name" value="COesterase"/>
    <property type="match status" value="1"/>
</dbReference>
<dbReference type="InterPro" id="IPR019826">
    <property type="entry name" value="Carboxylesterase_B_AS"/>
</dbReference>
<organism evidence="5 6">
    <name type="scientific">Pseudoduganella namucuonensis</name>
    <dbReference type="NCBI Taxonomy" id="1035707"/>
    <lineage>
        <taxon>Bacteria</taxon>
        <taxon>Pseudomonadati</taxon>
        <taxon>Pseudomonadota</taxon>
        <taxon>Betaproteobacteria</taxon>
        <taxon>Burkholderiales</taxon>
        <taxon>Oxalobacteraceae</taxon>
        <taxon>Telluria group</taxon>
        <taxon>Pseudoduganella</taxon>
    </lineage>
</organism>
<dbReference type="InterPro" id="IPR050309">
    <property type="entry name" value="Type-B_Carboxylest/Lipase"/>
</dbReference>
<dbReference type="PROSITE" id="PS00122">
    <property type="entry name" value="CARBOXYLESTERASE_B_1"/>
    <property type="match status" value="1"/>
</dbReference>
<dbReference type="SUPFAM" id="SSF53474">
    <property type="entry name" value="alpha/beta-Hydrolases"/>
    <property type="match status" value="1"/>
</dbReference>
<dbReference type="InterPro" id="IPR002018">
    <property type="entry name" value="CarbesteraseB"/>
</dbReference>
<evidence type="ECO:0000256" key="1">
    <source>
        <dbReference type="ARBA" id="ARBA00005964"/>
    </source>
</evidence>
<dbReference type="GO" id="GO:0016787">
    <property type="term" value="F:hydrolase activity"/>
    <property type="evidence" value="ECO:0007669"/>
    <property type="project" value="UniProtKB-KW"/>
</dbReference>
<dbReference type="OrthoDB" id="9775851at2"/>
<dbReference type="RefSeq" id="WP_093557807.1">
    <property type="nucleotide sequence ID" value="NZ_FPBO01000024.1"/>
</dbReference>
<gene>
    <name evidence="5" type="ORF">SAMN05216552_102431</name>
</gene>
<dbReference type="AlphaFoldDB" id="A0A1I7L7W2"/>
<dbReference type="EMBL" id="FPBO01000024">
    <property type="protein sequence ID" value="SFV05574.1"/>
    <property type="molecule type" value="Genomic_DNA"/>
</dbReference>
<reference evidence="6" key="1">
    <citation type="submission" date="2016-10" db="EMBL/GenBank/DDBJ databases">
        <authorList>
            <person name="Varghese N."/>
            <person name="Submissions S."/>
        </authorList>
    </citation>
    <scope>NUCLEOTIDE SEQUENCE [LARGE SCALE GENOMIC DNA]</scope>
    <source>
        <strain evidence="6">CGMCC 1.11014</strain>
    </source>
</reference>